<dbReference type="SUPFAM" id="SSF82171">
    <property type="entry name" value="DPP6 N-terminal domain-like"/>
    <property type="match status" value="1"/>
</dbReference>
<feature type="signal peptide" evidence="2">
    <location>
        <begin position="1"/>
        <end position="27"/>
    </location>
</feature>
<keyword evidence="2" id="KW-0732">Signal</keyword>
<proteinExistence type="predicted"/>
<evidence type="ECO:0000256" key="2">
    <source>
        <dbReference type="SAM" id="SignalP"/>
    </source>
</evidence>
<reference evidence="4" key="1">
    <citation type="submission" date="2023-04" db="EMBL/GenBank/DDBJ databases">
        <title>Sphingomonas sp. MAHUQ-71 isolated from rice field.</title>
        <authorList>
            <person name="Huq M.A."/>
        </authorList>
    </citation>
    <scope>NUCLEOTIDE SEQUENCE</scope>
    <source>
        <strain evidence="4">MAHUQ-71</strain>
    </source>
</reference>
<evidence type="ECO:0000313" key="4">
    <source>
        <dbReference type="EMBL" id="MDH7637532.1"/>
    </source>
</evidence>
<feature type="domain" description="Peptidase S9 prolyl oligopeptidase catalytic" evidence="3">
    <location>
        <begin position="466"/>
        <end position="671"/>
    </location>
</feature>
<dbReference type="GO" id="GO:0016787">
    <property type="term" value="F:hydrolase activity"/>
    <property type="evidence" value="ECO:0007669"/>
    <property type="project" value="UniProtKB-KW"/>
</dbReference>
<protein>
    <submittedName>
        <fullName evidence="4">Alpha/beta fold hydrolase</fullName>
    </submittedName>
</protein>
<evidence type="ECO:0000256" key="1">
    <source>
        <dbReference type="ARBA" id="ARBA00022801"/>
    </source>
</evidence>
<accession>A0ABT6MXH1</accession>
<feature type="chain" id="PRO_5046469409" evidence="2">
    <location>
        <begin position="28"/>
        <end position="675"/>
    </location>
</feature>
<keyword evidence="5" id="KW-1185">Reference proteome</keyword>
<comment type="caution">
    <text evidence="4">The sequence shown here is derived from an EMBL/GenBank/DDBJ whole genome shotgun (WGS) entry which is preliminary data.</text>
</comment>
<gene>
    <name evidence="4" type="ORF">QGN17_02200</name>
</gene>
<dbReference type="EMBL" id="JARYGZ010000001">
    <property type="protein sequence ID" value="MDH7637532.1"/>
    <property type="molecule type" value="Genomic_DNA"/>
</dbReference>
<sequence length="675" mass="72427">MTKTMNACRQALLAGIAGCVLATAALAADKAPPSTSGATRDAADIFGAREAIIGAAMSPDGSKVAYLAADHTTGTAVMVAASDGSSAPHVAMTSDGAESILRWCDWADNTRLVCEATGATSYMGNQLVGFQRLMAVGDDGKNAKLLSNQSSTAIQVRLAQYDGDVIDWMEGTTGKLLMARDHVPEMDIGTKLAKTADGLGVDLVDTHTLAASKVEQPDPDAVNYISDGKGTVRLVEREASGSGGQLSGVHQWFYRRPGSRQWESFSTRTLDGPGLRPLSVDYATDSVYCLDNREGRDKLYRVALDGSMKTDLVFEDPKVDVDDVVRLGRQARLVGARIASEKGSVVYFDPEYQKLAAALSKALPGLPQINFVSSSADESKLLLSAGSDRDPGRYFVFDKTTKHLNEIALVRPQLENVPLSEMTPVSFRASDGTMIPAYLTLPPNGVKKGLPAIVMPHGGPASHDDWGFDWLVQYFAHQGYAVLQPEFRGSTGYGDGWLLQNGFKSWRTAIGDVVDAGHWLVSQGIAAPDKLAIVGWSYGGYAALQSNVVDPDLFKAVVAIAPVTDLDALKQESTFYTNHAVESDYIGSGATVVDGSPARHADRFKAPVMMFHGTRDQNVGVAESRLMNDKLRAAGKQSEVVIYQGLDHQLPSGEMRADMLRRADGFLRQTMHISG</sequence>
<organism evidence="4 5">
    <name type="scientific">Sphingomonas oryzagri</name>
    <dbReference type="NCBI Taxonomy" id="3042314"/>
    <lineage>
        <taxon>Bacteria</taxon>
        <taxon>Pseudomonadati</taxon>
        <taxon>Pseudomonadota</taxon>
        <taxon>Alphaproteobacteria</taxon>
        <taxon>Sphingomonadales</taxon>
        <taxon>Sphingomonadaceae</taxon>
        <taxon>Sphingomonas</taxon>
    </lineage>
</organism>
<dbReference type="Gene3D" id="3.40.50.1820">
    <property type="entry name" value="alpha/beta hydrolase"/>
    <property type="match status" value="1"/>
</dbReference>
<dbReference type="SUPFAM" id="SSF53474">
    <property type="entry name" value="alpha/beta-Hydrolases"/>
    <property type="match status" value="1"/>
</dbReference>
<dbReference type="Proteomes" id="UP001160625">
    <property type="component" value="Unassembled WGS sequence"/>
</dbReference>
<dbReference type="PANTHER" id="PTHR42776">
    <property type="entry name" value="SERINE PEPTIDASE S9 FAMILY MEMBER"/>
    <property type="match status" value="1"/>
</dbReference>
<dbReference type="PANTHER" id="PTHR42776:SF27">
    <property type="entry name" value="DIPEPTIDYL PEPTIDASE FAMILY MEMBER 6"/>
    <property type="match status" value="1"/>
</dbReference>
<evidence type="ECO:0000313" key="5">
    <source>
        <dbReference type="Proteomes" id="UP001160625"/>
    </source>
</evidence>
<keyword evidence="1 4" id="KW-0378">Hydrolase</keyword>
<dbReference type="RefSeq" id="WP_281042885.1">
    <property type="nucleotide sequence ID" value="NZ_JARYGZ010000001.1"/>
</dbReference>
<evidence type="ECO:0000259" key="3">
    <source>
        <dbReference type="Pfam" id="PF00326"/>
    </source>
</evidence>
<dbReference type="InterPro" id="IPR001375">
    <property type="entry name" value="Peptidase_S9_cat"/>
</dbReference>
<dbReference type="InterPro" id="IPR029058">
    <property type="entry name" value="AB_hydrolase_fold"/>
</dbReference>
<dbReference type="Pfam" id="PF00326">
    <property type="entry name" value="Peptidase_S9"/>
    <property type="match status" value="1"/>
</dbReference>
<name>A0ABT6MXH1_9SPHN</name>